<dbReference type="EMBL" id="VSRR010100002">
    <property type="protein sequence ID" value="MPC94830.1"/>
    <property type="molecule type" value="Genomic_DNA"/>
</dbReference>
<evidence type="ECO:0000313" key="2">
    <source>
        <dbReference type="EMBL" id="MPC94830.1"/>
    </source>
</evidence>
<protein>
    <submittedName>
        <fullName evidence="2">Uncharacterized protein</fullName>
    </submittedName>
</protein>
<feature type="compositionally biased region" description="Polar residues" evidence="1">
    <location>
        <begin position="18"/>
        <end position="39"/>
    </location>
</feature>
<keyword evidence="3" id="KW-1185">Reference proteome</keyword>
<gene>
    <name evidence="2" type="ORF">E2C01_090016</name>
</gene>
<organism evidence="2 3">
    <name type="scientific">Portunus trituberculatus</name>
    <name type="common">Swimming crab</name>
    <name type="synonym">Neptunus trituberculatus</name>
    <dbReference type="NCBI Taxonomy" id="210409"/>
    <lineage>
        <taxon>Eukaryota</taxon>
        <taxon>Metazoa</taxon>
        <taxon>Ecdysozoa</taxon>
        <taxon>Arthropoda</taxon>
        <taxon>Crustacea</taxon>
        <taxon>Multicrustacea</taxon>
        <taxon>Malacostraca</taxon>
        <taxon>Eumalacostraca</taxon>
        <taxon>Eucarida</taxon>
        <taxon>Decapoda</taxon>
        <taxon>Pleocyemata</taxon>
        <taxon>Brachyura</taxon>
        <taxon>Eubrachyura</taxon>
        <taxon>Portunoidea</taxon>
        <taxon>Portunidae</taxon>
        <taxon>Portuninae</taxon>
        <taxon>Portunus</taxon>
    </lineage>
</organism>
<dbReference type="AlphaFoldDB" id="A0A5B7JDK9"/>
<evidence type="ECO:0000256" key="1">
    <source>
        <dbReference type="SAM" id="MobiDB-lite"/>
    </source>
</evidence>
<feature type="region of interest" description="Disordered" evidence="1">
    <location>
        <begin position="1"/>
        <end position="41"/>
    </location>
</feature>
<name>A0A5B7JDK9_PORTR</name>
<evidence type="ECO:0000313" key="3">
    <source>
        <dbReference type="Proteomes" id="UP000324222"/>
    </source>
</evidence>
<comment type="caution">
    <text evidence="2">The sequence shown here is derived from an EMBL/GenBank/DDBJ whole genome shotgun (WGS) entry which is preliminary data.</text>
</comment>
<accession>A0A5B7JDK9</accession>
<feature type="compositionally biased region" description="Pro residues" evidence="1">
    <location>
        <begin position="1"/>
        <end position="10"/>
    </location>
</feature>
<proteinExistence type="predicted"/>
<reference evidence="2 3" key="1">
    <citation type="submission" date="2019-05" db="EMBL/GenBank/DDBJ databases">
        <title>Another draft genome of Portunus trituberculatus and its Hox gene families provides insights of decapod evolution.</title>
        <authorList>
            <person name="Jeong J.-H."/>
            <person name="Song I."/>
            <person name="Kim S."/>
            <person name="Choi T."/>
            <person name="Kim D."/>
            <person name="Ryu S."/>
            <person name="Kim W."/>
        </authorList>
    </citation>
    <scope>NUCLEOTIDE SEQUENCE [LARGE SCALE GENOMIC DNA]</scope>
    <source>
        <tissue evidence="2">Muscle</tissue>
    </source>
</reference>
<sequence>MFSPNSPPHSPSRCWSPLHSSPTNASQPHSLPTESTQHPSHLCETPAPCLYFLQGSIELVTRSFNGAFYRSGEI</sequence>
<dbReference type="Proteomes" id="UP000324222">
    <property type="component" value="Unassembled WGS sequence"/>
</dbReference>